<evidence type="ECO:0000313" key="1">
    <source>
        <dbReference type="EMBL" id="XBS71404.1"/>
    </source>
</evidence>
<dbReference type="AlphaFoldDB" id="A0AAU7QEB8"/>
<organism evidence="1">
    <name type="scientific">Acerihabitans sp. KWT182</name>
    <dbReference type="NCBI Taxonomy" id="3157919"/>
    <lineage>
        <taxon>Bacteria</taxon>
        <taxon>Pseudomonadati</taxon>
        <taxon>Pseudomonadota</taxon>
        <taxon>Gammaproteobacteria</taxon>
        <taxon>Enterobacterales</taxon>
        <taxon>Pectobacteriaceae</taxon>
        <taxon>Acerihabitans</taxon>
    </lineage>
</organism>
<sequence>MATVPTQTHALLSIPVDSTTDFTVLAGHCANLADAILHRDDPALREALCRRLAYCLGQLRPTLDDAIPPHLIESLTVDERPINSPCFEPDADLLCDYSRALARLLTEKTLSAEMEPILTGLLFELVSYLADELRAPRWIRTTDGVKFIEELDIGKENGMT</sequence>
<dbReference type="EMBL" id="CP157947">
    <property type="protein sequence ID" value="XBS71404.1"/>
    <property type="molecule type" value="Genomic_DNA"/>
</dbReference>
<gene>
    <name evidence="1" type="ORF">ABK905_10970</name>
</gene>
<accession>A0AAU7QEB8</accession>
<protein>
    <submittedName>
        <fullName evidence="1">Uncharacterized protein</fullName>
    </submittedName>
</protein>
<proteinExistence type="predicted"/>
<reference evidence="1" key="1">
    <citation type="submission" date="2024-06" db="EMBL/GenBank/DDBJ databases">
        <authorList>
            <person name="Coelho C."/>
            <person name="Bento M."/>
            <person name="Garcia E."/>
            <person name="Camelo A."/>
            <person name="Brandao I."/>
            <person name="Espirito Santo C."/>
            <person name="Trovao J."/>
            <person name="Verissimo A."/>
            <person name="Costa J."/>
            <person name="Tiago I."/>
        </authorList>
    </citation>
    <scope>NUCLEOTIDE SEQUENCE</scope>
    <source>
        <strain evidence="1">KWT182</strain>
    </source>
</reference>
<name>A0AAU7QEB8_9GAMM</name>